<sequence>MKIIKSKPSTVKIFIDMQHIQKLPQVQASSASVDDSEPSSDASKVKSHAVKANLDSHLAQWHIKLQQKYKNKHDEGLTYVRPLGALPLTLVMVLNWAHALEEGQATLSMPPNIKSFNPANNAPILHHARRSLAQSVALASPAIDVNSLTSILLIRALAQSGLLSLAAGVVTPKPCTSTHTVPLVSPQAPTWKKDHNYAATSSSQLIPSSSH</sequence>
<evidence type="ECO:0000313" key="2">
    <source>
        <dbReference type="EMBL" id="KIK74971.1"/>
    </source>
</evidence>
<evidence type="ECO:0000313" key="3">
    <source>
        <dbReference type="Proteomes" id="UP000054538"/>
    </source>
</evidence>
<gene>
    <name evidence="2" type="ORF">PAXRUDRAFT_19386</name>
</gene>
<reference evidence="3" key="2">
    <citation type="submission" date="2015-01" db="EMBL/GenBank/DDBJ databases">
        <title>Evolutionary Origins and Diversification of the Mycorrhizal Mutualists.</title>
        <authorList>
            <consortium name="DOE Joint Genome Institute"/>
            <consortium name="Mycorrhizal Genomics Consortium"/>
            <person name="Kohler A."/>
            <person name="Kuo A."/>
            <person name="Nagy L.G."/>
            <person name="Floudas D."/>
            <person name="Copeland A."/>
            <person name="Barry K.W."/>
            <person name="Cichocki N."/>
            <person name="Veneault-Fourrey C."/>
            <person name="LaButti K."/>
            <person name="Lindquist E.A."/>
            <person name="Lipzen A."/>
            <person name="Lundell T."/>
            <person name="Morin E."/>
            <person name="Murat C."/>
            <person name="Riley R."/>
            <person name="Ohm R."/>
            <person name="Sun H."/>
            <person name="Tunlid A."/>
            <person name="Henrissat B."/>
            <person name="Grigoriev I.V."/>
            <person name="Hibbett D.S."/>
            <person name="Martin F."/>
        </authorList>
    </citation>
    <scope>NUCLEOTIDE SEQUENCE [LARGE SCALE GENOMIC DNA]</scope>
    <source>
        <strain evidence="3">Ve08.2h10</strain>
    </source>
</reference>
<feature type="region of interest" description="Disordered" evidence="1">
    <location>
        <begin position="26"/>
        <end position="48"/>
    </location>
</feature>
<organism evidence="2 3">
    <name type="scientific">Paxillus rubicundulus Ve08.2h10</name>
    <dbReference type="NCBI Taxonomy" id="930991"/>
    <lineage>
        <taxon>Eukaryota</taxon>
        <taxon>Fungi</taxon>
        <taxon>Dikarya</taxon>
        <taxon>Basidiomycota</taxon>
        <taxon>Agaricomycotina</taxon>
        <taxon>Agaricomycetes</taxon>
        <taxon>Agaricomycetidae</taxon>
        <taxon>Boletales</taxon>
        <taxon>Paxilineae</taxon>
        <taxon>Paxillaceae</taxon>
        <taxon>Paxillus</taxon>
    </lineage>
</organism>
<reference evidence="2 3" key="1">
    <citation type="submission" date="2014-04" db="EMBL/GenBank/DDBJ databases">
        <authorList>
            <consortium name="DOE Joint Genome Institute"/>
            <person name="Kuo A."/>
            <person name="Kohler A."/>
            <person name="Jargeat P."/>
            <person name="Nagy L.G."/>
            <person name="Floudas D."/>
            <person name="Copeland A."/>
            <person name="Barry K.W."/>
            <person name="Cichocki N."/>
            <person name="Veneault-Fourrey C."/>
            <person name="LaButti K."/>
            <person name="Lindquist E.A."/>
            <person name="Lipzen A."/>
            <person name="Lundell T."/>
            <person name="Morin E."/>
            <person name="Murat C."/>
            <person name="Sun H."/>
            <person name="Tunlid A."/>
            <person name="Henrissat B."/>
            <person name="Grigoriev I.V."/>
            <person name="Hibbett D.S."/>
            <person name="Martin F."/>
            <person name="Nordberg H.P."/>
            <person name="Cantor M.N."/>
            <person name="Hua S.X."/>
        </authorList>
    </citation>
    <scope>NUCLEOTIDE SEQUENCE [LARGE SCALE GENOMIC DNA]</scope>
    <source>
        <strain evidence="2 3">Ve08.2h10</strain>
    </source>
</reference>
<protein>
    <submittedName>
        <fullName evidence="2">Uncharacterized protein</fullName>
    </submittedName>
</protein>
<dbReference type="AlphaFoldDB" id="A0A0D0CV51"/>
<evidence type="ECO:0000256" key="1">
    <source>
        <dbReference type="SAM" id="MobiDB-lite"/>
    </source>
</evidence>
<dbReference type="OrthoDB" id="2684196at2759"/>
<name>A0A0D0CV51_9AGAM</name>
<dbReference type="HOGENOM" id="CLU_1305214_0_0_1"/>
<proteinExistence type="predicted"/>
<keyword evidence="3" id="KW-1185">Reference proteome</keyword>
<dbReference type="EMBL" id="KN828440">
    <property type="protein sequence ID" value="KIK74971.1"/>
    <property type="molecule type" value="Genomic_DNA"/>
</dbReference>
<dbReference type="InParanoid" id="A0A0D0CV51"/>
<accession>A0A0D0CV51</accession>
<dbReference type="Proteomes" id="UP000054538">
    <property type="component" value="Unassembled WGS sequence"/>
</dbReference>